<keyword evidence="4" id="KW-1185">Reference proteome</keyword>
<dbReference type="InterPro" id="IPR020904">
    <property type="entry name" value="Sc_DH/Rdtase_CS"/>
</dbReference>
<evidence type="ECO:0008006" key="5">
    <source>
        <dbReference type="Google" id="ProtNLM"/>
    </source>
</evidence>
<protein>
    <recommendedName>
        <fullName evidence="5">Short-chain dehydrogenase/reductase</fullName>
    </recommendedName>
</protein>
<dbReference type="SUPFAM" id="SSF51735">
    <property type="entry name" value="NAD(P)-binding Rossmann-fold domains"/>
    <property type="match status" value="1"/>
</dbReference>
<evidence type="ECO:0000313" key="3">
    <source>
        <dbReference type="EMBL" id="CAD7662540.1"/>
    </source>
</evidence>
<organism evidence="3">
    <name type="scientific">Oppiella nova</name>
    <dbReference type="NCBI Taxonomy" id="334625"/>
    <lineage>
        <taxon>Eukaryota</taxon>
        <taxon>Metazoa</taxon>
        <taxon>Ecdysozoa</taxon>
        <taxon>Arthropoda</taxon>
        <taxon>Chelicerata</taxon>
        <taxon>Arachnida</taxon>
        <taxon>Acari</taxon>
        <taxon>Acariformes</taxon>
        <taxon>Sarcoptiformes</taxon>
        <taxon>Oribatida</taxon>
        <taxon>Brachypylina</taxon>
        <taxon>Oppioidea</taxon>
        <taxon>Oppiidae</taxon>
        <taxon>Oppiella</taxon>
    </lineage>
</organism>
<dbReference type="Proteomes" id="UP000728032">
    <property type="component" value="Unassembled WGS sequence"/>
</dbReference>
<gene>
    <name evidence="3" type="ORF">ONB1V03_LOCUS19100</name>
</gene>
<proteinExistence type="inferred from homology"/>
<sequence length="303" mass="34342">MFWKRNIDSTKRAVLITGCDSGFGNRLALRLNDIGFYTYAAVLSADSPGAQDLSTKCKHADSMYVLEMDVTRDDQIDRCFEQIKVDLNVKGYELWAVVNNAGIVSYGNLEWGSMEEYIKLFDVNVFGVVRVTRKFIPLLRQSRGRIVLTASLGGRLSADLLSAYCMTKAAVISFSDALRREMHKFKIQVTTIEPGVFKTGMYYTVVDILQRNWSQTDESVRQIYGENYFNELIKRYSKGNSHGVGADAGADIDKVVNDMVDAVISRRPNRYYRPVNGLLPSLAARFVSIIPQFFIDRYFYATD</sequence>
<dbReference type="GO" id="GO:0008202">
    <property type="term" value="P:steroid metabolic process"/>
    <property type="evidence" value="ECO:0007669"/>
    <property type="project" value="TreeGrafter"/>
</dbReference>
<dbReference type="InterPro" id="IPR036291">
    <property type="entry name" value="NAD(P)-bd_dom_sf"/>
</dbReference>
<dbReference type="PANTHER" id="PTHR43313">
    <property type="entry name" value="SHORT-CHAIN DEHYDROGENASE/REDUCTASE FAMILY 9C"/>
    <property type="match status" value="1"/>
</dbReference>
<evidence type="ECO:0000313" key="4">
    <source>
        <dbReference type="Proteomes" id="UP000728032"/>
    </source>
</evidence>
<dbReference type="PRINTS" id="PR00081">
    <property type="entry name" value="GDHRDH"/>
</dbReference>
<dbReference type="EMBL" id="OC943057">
    <property type="protein sequence ID" value="CAD7662540.1"/>
    <property type="molecule type" value="Genomic_DNA"/>
</dbReference>
<dbReference type="Pfam" id="PF00106">
    <property type="entry name" value="adh_short"/>
    <property type="match status" value="1"/>
</dbReference>
<reference evidence="3" key="1">
    <citation type="submission" date="2020-11" db="EMBL/GenBank/DDBJ databases">
        <authorList>
            <person name="Tran Van P."/>
        </authorList>
    </citation>
    <scope>NUCLEOTIDE SEQUENCE</scope>
</reference>
<dbReference type="Gene3D" id="3.40.50.720">
    <property type="entry name" value="NAD(P)-binding Rossmann-like Domain"/>
    <property type="match status" value="1"/>
</dbReference>
<accession>A0A7R9MLM6</accession>
<dbReference type="PRINTS" id="PR00080">
    <property type="entry name" value="SDRFAMILY"/>
</dbReference>
<feature type="non-terminal residue" evidence="3">
    <location>
        <position position="303"/>
    </location>
</feature>
<name>A0A7R9MLM6_9ACAR</name>
<evidence type="ECO:0000256" key="1">
    <source>
        <dbReference type="ARBA" id="ARBA00023002"/>
    </source>
</evidence>
<dbReference type="PROSITE" id="PS00061">
    <property type="entry name" value="ADH_SHORT"/>
    <property type="match status" value="1"/>
</dbReference>
<comment type="similarity">
    <text evidence="2">Belongs to the short-chain dehydrogenases/reductases (SDR) family.</text>
</comment>
<dbReference type="PANTHER" id="PTHR43313:SF36">
    <property type="entry name" value="D-BETA-HYDROXYBUTYRATE DEHYDROGENASE, MITOCHONDRIAL"/>
    <property type="match status" value="1"/>
</dbReference>
<dbReference type="AlphaFoldDB" id="A0A7R9MLM6"/>
<dbReference type="EMBL" id="CAJPVJ010028232">
    <property type="protein sequence ID" value="CAG2179676.1"/>
    <property type="molecule type" value="Genomic_DNA"/>
</dbReference>
<dbReference type="GO" id="GO:0016491">
    <property type="term" value="F:oxidoreductase activity"/>
    <property type="evidence" value="ECO:0007669"/>
    <property type="project" value="UniProtKB-KW"/>
</dbReference>
<dbReference type="InterPro" id="IPR002347">
    <property type="entry name" value="SDR_fam"/>
</dbReference>
<evidence type="ECO:0000256" key="2">
    <source>
        <dbReference type="RuleBase" id="RU000363"/>
    </source>
</evidence>
<dbReference type="OrthoDB" id="294295at2759"/>
<keyword evidence="1" id="KW-0560">Oxidoreductase</keyword>